<evidence type="ECO:0000313" key="2">
    <source>
        <dbReference type="Proteomes" id="UP000683360"/>
    </source>
</evidence>
<reference evidence="1" key="1">
    <citation type="submission" date="2021-03" db="EMBL/GenBank/DDBJ databases">
        <authorList>
            <person name="Bekaert M."/>
        </authorList>
    </citation>
    <scope>NUCLEOTIDE SEQUENCE</scope>
</reference>
<protein>
    <submittedName>
        <fullName evidence="1">Uncharacterized protein</fullName>
    </submittedName>
</protein>
<comment type="caution">
    <text evidence="1">The sequence shown here is derived from an EMBL/GenBank/DDBJ whole genome shotgun (WGS) entry which is preliminary data.</text>
</comment>
<name>A0A8S3SXW8_MYTED</name>
<gene>
    <name evidence="1" type="ORF">MEDL_37555</name>
</gene>
<keyword evidence="2" id="KW-1185">Reference proteome</keyword>
<dbReference type="Proteomes" id="UP000683360">
    <property type="component" value="Unassembled WGS sequence"/>
</dbReference>
<evidence type="ECO:0000313" key="1">
    <source>
        <dbReference type="EMBL" id="CAG2224351.1"/>
    </source>
</evidence>
<dbReference type="EMBL" id="CAJPWZ010001802">
    <property type="protein sequence ID" value="CAG2224351.1"/>
    <property type="molecule type" value="Genomic_DNA"/>
</dbReference>
<accession>A0A8S3SXW8</accession>
<proteinExistence type="predicted"/>
<sequence>MERRGIVLKYTPREKRVYDIPENIPMERYGIEVYQWKKYYYTRITMERSRAQCKEGKMCSIPIEESIVLSNQWKLPILNAMEKESIVLKYTNGKEYDVESKQWKKYNVKCSPMEESINNEIYQWKEYSIEVYNGKYGIEVYQWGMILKYIQLKYGIVLYQWKEVVVLKYTNGSMVLINQWKEYDIEVYQWNGIVLKYTNGKV</sequence>
<organism evidence="1 2">
    <name type="scientific">Mytilus edulis</name>
    <name type="common">Blue mussel</name>
    <dbReference type="NCBI Taxonomy" id="6550"/>
    <lineage>
        <taxon>Eukaryota</taxon>
        <taxon>Metazoa</taxon>
        <taxon>Spiralia</taxon>
        <taxon>Lophotrochozoa</taxon>
        <taxon>Mollusca</taxon>
        <taxon>Bivalvia</taxon>
        <taxon>Autobranchia</taxon>
        <taxon>Pteriomorphia</taxon>
        <taxon>Mytilida</taxon>
        <taxon>Mytiloidea</taxon>
        <taxon>Mytilidae</taxon>
        <taxon>Mytilinae</taxon>
        <taxon>Mytilus</taxon>
    </lineage>
</organism>
<dbReference type="AlphaFoldDB" id="A0A8S3SXW8"/>